<dbReference type="Pfam" id="PF02981">
    <property type="entry name" value="FokI_D1"/>
    <property type="match status" value="1"/>
</dbReference>
<evidence type="ECO:0000313" key="7">
    <source>
        <dbReference type="Proteomes" id="UP001213083"/>
    </source>
</evidence>
<comment type="caution">
    <text evidence="6">The sequence shown here is derived from an EMBL/GenBank/DDBJ whole genome shotgun (WGS) entry which is preliminary data.</text>
</comment>
<dbReference type="EMBL" id="JAQIEV010000031">
    <property type="protein sequence ID" value="MDA3782947.1"/>
    <property type="molecule type" value="Genomic_DNA"/>
</dbReference>
<feature type="domain" description="FokI D3" evidence="5">
    <location>
        <begin position="311"/>
        <end position="370"/>
    </location>
</feature>
<dbReference type="InterPro" id="IPR015334">
    <property type="entry name" value="FokI_cleavage_dom"/>
</dbReference>
<accession>A0ABD4W2W5</accession>
<dbReference type="GO" id="GO:0004519">
    <property type="term" value="F:endonuclease activity"/>
    <property type="evidence" value="ECO:0007669"/>
    <property type="project" value="UniProtKB-KW"/>
</dbReference>
<dbReference type="InterPro" id="IPR004234">
    <property type="entry name" value="FokI_D1"/>
</dbReference>
<evidence type="ECO:0000313" key="6">
    <source>
        <dbReference type="EMBL" id="MDA3782947.1"/>
    </source>
</evidence>
<proteinExistence type="predicted"/>
<evidence type="ECO:0000259" key="5">
    <source>
        <dbReference type="Pfam" id="PF16902"/>
    </source>
</evidence>
<dbReference type="CDD" id="cd22327">
    <property type="entry name" value="FokI_nuclease-like"/>
    <property type="match status" value="1"/>
</dbReference>
<keyword evidence="6" id="KW-0540">Nuclease</keyword>
<dbReference type="SUPFAM" id="SSF52980">
    <property type="entry name" value="Restriction endonuclease-like"/>
    <property type="match status" value="1"/>
</dbReference>
<dbReference type="Pfam" id="PF09254">
    <property type="entry name" value="FokI_cleav_dom"/>
    <property type="match status" value="1"/>
</dbReference>
<organism evidence="6 7">
    <name type="scientific">Lactobacillus delbrueckii</name>
    <dbReference type="NCBI Taxonomy" id="1584"/>
    <lineage>
        <taxon>Bacteria</taxon>
        <taxon>Bacillati</taxon>
        <taxon>Bacillota</taxon>
        <taxon>Bacilli</taxon>
        <taxon>Lactobacillales</taxon>
        <taxon>Lactobacillaceae</taxon>
        <taxon>Lactobacillus</taxon>
    </lineage>
</organism>
<dbReference type="Proteomes" id="UP001213083">
    <property type="component" value="Unassembled WGS sequence"/>
</dbReference>
<protein>
    <submittedName>
        <fullName evidence="6">Restriction endonuclease</fullName>
    </submittedName>
</protein>
<evidence type="ECO:0000259" key="4">
    <source>
        <dbReference type="Pfam" id="PF09254"/>
    </source>
</evidence>
<dbReference type="Gene3D" id="3.90.241.10">
    <property type="entry name" value="Foki Restriction Endonuclease, Chain A, domain 1"/>
    <property type="match status" value="1"/>
</dbReference>
<dbReference type="Pfam" id="PF02980">
    <property type="entry name" value="FokI_dom_2"/>
    <property type="match status" value="1"/>
</dbReference>
<evidence type="ECO:0000256" key="1">
    <source>
        <dbReference type="ARBA" id="ARBA00022801"/>
    </source>
</evidence>
<reference evidence="6 7" key="1">
    <citation type="submission" date="2023-01" db="EMBL/GenBank/DDBJ databases">
        <title>Sequencing of the bacterial strains from artisanal fermented milk Matsoni.</title>
        <authorList>
            <person name="Rozman V."/>
            <person name="Accetto T."/>
            <person name="Bogovic Matijasic B."/>
        </authorList>
    </citation>
    <scope>NUCLEOTIDE SEQUENCE [LARGE SCALE GENOMIC DNA]</scope>
    <source>
        <strain evidence="7">lbl143</strain>
    </source>
</reference>
<feature type="domain" description="FokI recognition" evidence="2">
    <location>
        <begin position="156"/>
        <end position="262"/>
    </location>
</feature>
<dbReference type="Gene3D" id="3.40.91.30">
    <property type="match status" value="1"/>
</dbReference>
<dbReference type="InterPro" id="IPR044945">
    <property type="entry name" value="FokI_dom_1_2"/>
</dbReference>
<dbReference type="GO" id="GO:0016787">
    <property type="term" value="F:hydrolase activity"/>
    <property type="evidence" value="ECO:0007669"/>
    <property type="project" value="UniProtKB-KW"/>
</dbReference>
<dbReference type="InterPro" id="IPR011335">
    <property type="entry name" value="Restrct_endonuc-II-like"/>
</dbReference>
<feature type="domain" description="FokI cleavage" evidence="4">
    <location>
        <begin position="411"/>
        <end position="563"/>
    </location>
</feature>
<dbReference type="AlphaFoldDB" id="A0ABD4W2W5"/>
<keyword evidence="6" id="KW-0255">Endonuclease</keyword>
<dbReference type="SUPFAM" id="SSF46785">
    <property type="entry name" value="Winged helix' DNA-binding domain"/>
    <property type="match status" value="3"/>
</dbReference>
<gene>
    <name evidence="6" type="ORF">PF593_07315</name>
</gene>
<name>A0ABD4W2W5_9LACO</name>
<evidence type="ECO:0000259" key="3">
    <source>
        <dbReference type="Pfam" id="PF02981"/>
    </source>
</evidence>
<dbReference type="InterPro" id="IPR004233">
    <property type="entry name" value="FokI_D2"/>
</dbReference>
<feature type="domain" description="FokI recognition" evidence="3">
    <location>
        <begin position="4"/>
        <end position="149"/>
    </location>
</feature>
<dbReference type="RefSeq" id="WP_271018223.1">
    <property type="nucleotide sequence ID" value="NZ_JAQIEQ010000032.1"/>
</dbReference>
<evidence type="ECO:0000259" key="2">
    <source>
        <dbReference type="Pfam" id="PF02980"/>
    </source>
</evidence>
<dbReference type="InterPro" id="IPR036390">
    <property type="entry name" value="WH_DNA-bd_sf"/>
</dbReference>
<sequence>MVYRTFGWVQNPSDFRKLKKTVQVFDPSSDHYKKMKDHLIKEEIYFPEDKEKFQNALDNCVSEFSYRDLVGDSFDKNHKRAKKRSDSVANSLLQISILPQSAKTKSKRYTDNWTADGFLRWAVSLNFVSYNRVKDTFKITTLGKKFSESKDDSEEENNILKKVMLRYPPATRILSLLDNSKSGMTKFAIGNQLGFIGEKGFTSYDEDLMIDWLKSADSKELAKIRVDVEGTSDKYARMICGWLSKLNLVKKKTTTYLNSKNESITGFQEYSITAEGAHAIRQANGSSKNKMLPKFVMWEFLATEKSEGDSRSREYIRTRRAYTLKALKNNHTLDTVLSFLKLHNIREEKQTLISDLQKLISFGIRISINKESVILRDDIVDFTIPNETFSLVESNIAFEKIKNQFRKHSKIPEKYLVLFDIAFDPKRNRDFEIITAGLFKDIYGLKAVHLGGGNKPDGAIYNKKFGIILDTKAYGGGYGKNIGQIDEMVRYIEDNSKRDIERNPNKWWEVFDADIPSDQYYYLWVSGKFKKTFKEQLYQTHLRTNVNGGGLEVYQLLLGADAVQKKNLDVNEIPKYMKNEVIEFVPTEENDPECV</sequence>
<dbReference type="Gene3D" id="1.10.10.10">
    <property type="entry name" value="Winged helix-like DNA-binding domain superfamily/Winged helix DNA-binding domain"/>
    <property type="match status" value="1"/>
</dbReference>
<keyword evidence="1" id="KW-0378">Hydrolase</keyword>
<dbReference type="InterPro" id="IPR031655">
    <property type="entry name" value="FokI_D3"/>
</dbReference>
<dbReference type="Pfam" id="PF16902">
    <property type="entry name" value="FokI_D3"/>
    <property type="match status" value="1"/>
</dbReference>
<dbReference type="CDD" id="cd00941">
    <property type="entry name" value="FokI_N"/>
    <property type="match status" value="1"/>
</dbReference>
<dbReference type="InterPro" id="IPR036388">
    <property type="entry name" value="WH-like_DNA-bd_sf"/>
</dbReference>